<organism evidence="2 3">
    <name type="scientific">Pelobates cultripes</name>
    <name type="common">Western spadefoot toad</name>
    <dbReference type="NCBI Taxonomy" id="61616"/>
    <lineage>
        <taxon>Eukaryota</taxon>
        <taxon>Metazoa</taxon>
        <taxon>Chordata</taxon>
        <taxon>Craniata</taxon>
        <taxon>Vertebrata</taxon>
        <taxon>Euteleostomi</taxon>
        <taxon>Amphibia</taxon>
        <taxon>Batrachia</taxon>
        <taxon>Anura</taxon>
        <taxon>Pelobatoidea</taxon>
        <taxon>Pelobatidae</taxon>
        <taxon>Pelobates</taxon>
    </lineage>
</organism>
<dbReference type="AlphaFoldDB" id="A0AAD1WE95"/>
<accession>A0AAD1WE95</accession>
<evidence type="ECO:0000313" key="2">
    <source>
        <dbReference type="EMBL" id="CAH2301059.1"/>
    </source>
</evidence>
<keyword evidence="3" id="KW-1185">Reference proteome</keyword>
<protein>
    <submittedName>
        <fullName evidence="2">Uncharacterized protein</fullName>
    </submittedName>
</protein>
<name>A0AAD1WE95_PELCU</name>
<feature type="region of interest" description="Disordered" evidence="1">
    <location>
        <begin position="1"/>
        <end position="59"/>
    </location>
</feature>
<proteinExistence type="predicted"/>
<dbReference type="EMBL" id="OW240917">
    <property type="protein sequence ID" value="CAH2301059.1"/>
    <property type="molecule type" value="Genomic_DNA"/>
</dbReference>
<evidence type="ECO:0000313" key="3">
    <source>
        <dbReference type="Proteomes" id="UP001295444"/>
    </source>
</evidence>
<dbReference type="Proteomes" id="UP001295444">
    <property type="component" value="Chromosome 06"/>
</dbReference>
<gene>
    <name evidence="2" type="ORF">PECUL_23A021253</name>
</gene>
<evidence type="ECO:0000256" key="1">
    <source>
        <dbReference type="SAM" id="MobiDB-lite"/>
    </source>
</evidence>
<reference evidence="2" key="1">
    <citation type="submission" date="2022-03" db="EMBL/GenBank/DDBJ databases">
        <authorList>
            <person name="Alioto T."/>
            <person name="Alioto T."/>
            <person name="Gomez Garrido J."/>
        </authorList>
    </citation>
    <scope>NUCLEOTIDE SEQUENCE</scope>
</reference>
<feature type="compositionally biased region" description="Gly residues" evidence="1">
    <location>
        <begin position="49"/>
        <end position="59"/>
    </location>
</feature>
<sequence length="59" mass="6034">MQGVPGYRTGIFQVPRGSGETQRIRSTDWSSGTLGAGDPRSVSNPTAFGGKGCGSRGSC</sequence>